<dbReference type="Pfam" id="PF03704">
    <property type="entry name" value="BTAD"/>
    <property type="match status" value="1"/>
</dbReference>
<dbReference type="Gene3D" id="1.25.40.10">
    <property type="entry name" value="Tetratricopeptide repeat domain"/>
    <property type="match status" value="2"/>
</dbReference>
<feature type="domain" description="Bacterial transcriptional activator" evidence="1">
    <location>
        <begin position="872"/>
        <end position="1012"/>
    </location>
</feature>
<dbReference type="GO" id="GO:0006355">
    <property type="term" value="P:regulation of DNA-templated transcription"/>
    <property type="evidence" value="ECO:0007669"/>
    <property type="project" value="InterPro"/>
</dbReference>
<evidence type="ECO:0000259" key="1">
    <source>
        <dbReference type="SMART" id="SM01043"/>
    </source>
</evidence>
<accession>A0A3N2GPK5</accession>
<dbReference type="PANTHER" id="PTHR35807">
    <property type="entry name" value="TRANSCRIPTIONAL REGULATOR REDD-RELATED"/>
    <property type="match status" value="1"/>
</dbReference>
<dbReference type="RefSeq" id="WP_123682817.1">
    <property type="nucleotide sequence ID" value="NZ_RKHY01000001.1"/>
</dbReference>
<dbReference type="Gene3D" id="1.10.10.10">
    <property type="entry name" value="Winged helix-like DNA-binding domain superfamily/Winged helix DNA-binding domain"/>
    <property type="match status" value="1"/>
</dbReference>
<organism evidence="2 3">
    <name type="scientific">Amycolatopsis thermoflava</name>
    <dbReference type="NCBI Taxonomy" id="84480"/>
    <lineage>
        <taxon>Bacteria</taxon>
        <taxon>Bacillati</taxon>
        <taxon>Actinomycetota</taxon>
        <taxon>Actinomycetes</taxon>
        <taxon>Pseudonocardiales</taxon>
        <taxon>Pseudonocardiaceae</taxon>
        <taxon>Amycolatopsis</taxon>
        <taxon>Amycolatopsis methanolica group</taxon>
    </lineage>
</organism>
<protein>
    <submittedName>
        <fullName evidence="2">Transcriptional activator</fullName>
    </submittedName>
</protein>
<dbReference type="SMART" id="SM01043">
    <property type="entry name" value="BTAD"/>
    <property type="match status" value="1"/>
</dbReference>
<dbReference type="InterPro" id="IPR016032">
    <property type="entry name" value="Sig_transdc_resp-reg_C-effctor"/>
</dbReference>
<dbReference type="EMBL" id="RKHY01000001">
    <property type="protein sequence ID" value="ROS38443.1"/>
    <property type="molecule type" value="Genomic_DNA"/>
</dbReference>
<dbReference type="Pfam" id="PF13191">
    <property type="entry name" value="AAA_16"/>
    <property type="match status" value="1"/>
</dbReference>
<dbReference type="SUPFAM" id="SSF52540">
    <property type="entry name" value="P-loop containing nucleoside triphosphate hydrolases"/>
    <property type="match status" value="1"/>
</dbReference>
<reference evidence="2 3" key="1">
    <citation type="submission" date="2018-11" db="EMBL/GenBank/DDBJ databases">
        <title>Sequencing the genomes of 1000 actinobacteria strains.</title>
        <authorList>
            <person name="Klenk H.-P."/>
        </authorList>
    </citation>
    <scope>NUCLEOTIDE SEQUENCE [LARGE SCALE GENOMIC DNA]</scope>
    <source>
        <strain evidence="2 3">DSM 44348</strain>
    </source>
</reference>
<evidence type="ECO:0000313" key="2">
    <source>
        <dbReference type="EMBL" id="ROS38443.1"/>
    </source>
</evidence>
<dbReference type="Proteomes" id="UP000274843">
    <property type="component" value="Unassembled WGS sequence"/>
</dbReference>
<sequence length="1013" mass="109530">MTREIRTAHEYATDLVGPTVIHGKIIVPPLPERRVERGRLNRLFARLLDRHQVVVVSATAGSGKTTAVAEAAEAQHRAVCWLTVDSTDTAAGRLVTYLEAALARHNSGVAGMSARALAAGVPHAEVAGLLAEAAGDEPVLFVIDELERFGESAEAWSVIQSLVRHAPPSMRIVLLSRREIPAELCALPADAVLATVGEDDLAFTTDEAADALTALGRTELDTAEVVRLTGGWVTGILFEAWRSAEHVAGAGGEADPLHGYLSSHILGQLAPDAVDLLVRTSLLDEVSAGRATALGIPHAAELMVQLRTAHLPVSWHSGGRRLRCHPRFREYLLERLERLDPAEVRRLRYAHGRLLVGEGHDEEATEEFLRVDAFDEARATAERAVLGVLERCDFTIAGRWLRDLDTLDGSPLSTAELMLTIARDDYGRAVKVADELDRRGHRQRLAAASPRAAALLAWSYLHVGRHADAAAVLGVAASGPGVAAARAGLRLAQGSGGEGFVLELSGGPLDALALRIGYLYGRLSPLARTSSSAWQDAVIDPWRIGAMRAGGQTQRALELYNRAVEAGSTSVALHAYIGPEVLIDAGEATEARTAIDRGRSLARASGSIGFELFNVLADVKLALRLEHDPAAARAKLDRVIPEPAGRFHFVKEALDTWYGMALLQQGLDTEALPRLRSAVASMISGNRILELPTAAVFLAEAEWRTGNEDEADRAADLALDAARRQGSNHLLLQALADFPEVAARRRDAEADADSPWHRLGRAFAVQAGPDAVAGPTVVLHDFGRPCLTVDGQDVRLRIAKSYELLAYLVGADGHRARRDELVAAVFPDRTEATARAYLRQAIHQARHALPEEAGLVVTRDWVRLAEPVRIATDSGQFENRLAEAARLHGRARLRATIDALALLERGPYLEGIETAWTVSRREHLAGIAAEAQHDAAELSFALGDPLSARRLADAALELDNFREVTWRLRMRIADALGDHDGVLLAYRDCERALGELGATPSPTTRRLLDQLRR</sequence>
<dbReference type="InterPro" id="IPR027417">
    <property type="entry name" value="P-loop_NTPase"/>
</dbReference>
<dbReference type="InterPro" id="IPR005158">
    <property type="entry name" value="BTAD"/>
</dbReference>
<dbReference type="Gene3D" id="3.40.50.300">
    <property type="entry name" value="P-loop containing nucleotide triphosphate hydrolases"/>
    <property type="match status" value="1"/>
</dbReference>
<name>A0A3N2GPK5_9PSEU</name>
<dbReference type="AlphaFoldDB" id="A0A3N2GPK5"/>
<dbReference type="InterPro" id="IPR059106">
    <property type="entry name" value="WHD_MalT"/>
</dbReference>
<dbReference type="InterPro" id="IPR011990">
    <property type="entry name" value="TPR-like_helical_dom_sf"/>
</dbReference>
<comment type="caution">
    <text evidence="2">The sequence shown here is derived from an EMBL/GenBank/DDBJ whole genome shotgun (WGS) entry which is preliminary data.</text>
</comment>
<gene>
    <name evidence="2" type="ORF">EDD35_0719</name>
</gene>
<dbReference type="SUPFAM" id="SSF48452">
    <property type="entry name" value="TPR-like"/>
    <property type="match status" value="1"/>
</dbReference>
<dbReference type="GO" id="GO:0003677">
    <property type="term" value="F:DNA binding"/>
    <property type="evidence" value="ECO:0007669"/>
    <property type="project" value="InterPro"/>
</dbReference>
<dbReference type="InterPro" id="IPR041664">
    <property type="entry name" value="AAA_16"/>
</dbReference>
<dbReference type="SUPFAM" id="SSF46894">
    <property type="entry name" value="C-terminal effector domain of the bipartite response regulators"/>
    <property type="match status" value="1"/>
</dbReference>
<keyword evidence="3" id="KW-1185">Reference proteome</keyword>
<dbReference type="InterPro" id="IPR051677">
    <property type="entry name" value="AfsR-DnrI-RedD_regulator"/>
</dbReference>
<evidence type="ECO:0000313" key="3">
    <source>
        <dbReference type="Proteomes" id="UP000274843"/>
    </source>
</evidence>
<dbReference type="Pfam" id="PF25873">
    <property type="entry name" value="WHD_MalT"/>
    <property type="match status" value="1"/>
</dbReference>
<dbReference type="InterPro" id="IPR036388">
    <property type="entry name" value="WH-like_DNA-bd_sf"/>
</dbReference>
<proteinExistence type="predicted"/>
<dbReference type="GeneID" id="301842192"/>